<dbReference type="PANTHER" id="PTHR12969">
    <property type="entry name" value="NGD5/OSM-6/IFT52"/>
    <property type="match status" value="1"/>
</dbReference>
<dbReference type="GO" id="GO:0042073">
    <property type="term" value="P:intraciliary transport"/>
    <property type="evidence" value="ECO:0007669"/>
    <property type="project" value="TreeGrafter"/>
</dbReference>
<evidence type="ECO:0000313" key="3">
    <source>
        <dbReference type="Proteomes" id="UP000886998"/>
    </source>
</evidence>
<dbReference type="GO" id="GO:0005929">
    <property type="term" value="C:cilium"/>
    <property type="evidence" value="ECO:0007669"/>
    <property type="project" value="TreeGrafter"/>
</dbReference>
<proteinExistence type="predicted"/>
<comment type="caution">
    <text evidence="2">The sequence shown here is derived from an EMBL/GenBank/DDBJ whole genome shotgun (WGS) entry which is preliminary data.</text>
</comment>
<dbReference type="EMBL" id="BMAV01021366">
    <property type="protein sequence ID" value="GFY75410.1"/>
    <property type="molecule type" value="Genomic_DNA"/>
</dbReference>
<dbReference type="Proteomes" id="UP000886998">
    <property type="component" value="Unassembled WGS sequence"/>
</dbReference>
<feature type="domain" description="IFT52 central" evidence="1">
    <location>
        <begin position="18"/>
        <end position="48"/>
    </location>
</feature>
<sequence>MYRRFLRPTKNLEPLLLNLKIIKPKFETPLPELKPAIIPPRFRGLPNPSLELMDLDDFFISPNAKLDILSSKCKDGDLEFYIVELEK</sequence>
<dbReference type="AlphaFoldDB" id="A0A8X7CR89"/>
<keyword evidence="3" id="KW-1185">Reference proteome</keyword>
<accession>A0A8X7CR89</accession>
<dbReference type="GO" id="GO:0005814">
    <property type="term" value="C:centriole"/>
    <property type="evidence" value="ECO:0007669"/>
    <property type="project" value="TreeGrafter"/>
</dbReference>
<dbReference type="InterPro" id="IPR039975">
    <property type="entry name" value="IFT52"/>
</dbReference>
<evidence type="ECO:0000259" key="1">
    <source>
        <dbReference type="Pfam" id="PF23352"/>
    </source>
</evidence>
<gene>
    <name evidence="2" type="primary">Ift52</name>
    <name evidence="2" type="ORF">TNIN_128881</name>
</gene>
<protein>
    <submittedName>
        <fullName evidence="2">Intraflagellar transport protein 52</fullName>
    </submittedName>
</protein>
<evidence type="ECO:0000313" key="2">
    <source>
        <dbReference type="EMBL" id="GFY75410.1"/>
    </source>
</evidence>
<dbReference type="GO" id="GO:0060271">
    <property type="term" value="P:cilium assembly"/>
    <property type="evidence" value="ECO:0007669"/>
    <property type="project" value="TreeGrafter"/>
</dbReference>
<reference evidence="2" key="1">
    <citation type="submission" date="2020-08" db="EMBL/GenBank/DDBJ databases">
        <title>Multicomponent nature underlies the extraordinary mechanical properties of spider dragline silk.</title>
        <authorList>
            <person name="Kono N."/>
            <person name="Nakamura H."/>
            <person name="Mori M."/>
            <person name="Yoshida Y."/>
            <person name="Ohtoshi R."/>
            <person name="Malay A.D."/>
            <person name="Moran D.A.P."/>
            <person name="Tomita M."/>
            <person name="Numata K."/>
            <person name="Arakawa K."/>
        </authorList>
    </citation>
    <scope>NUCLEOTIDE SEQUENCE</scope>
</reference>
<name>A0A8X7CR89_9ARAC</name>
<dbReference type="GO" id="GO:0030992">
    <property type="term" value="C:intraciliary transport particle B"/>
    <property type="evidence" value="ECO:0007669"/>
    <property type="project" value="TreeGrafter"/>
</dbReference>
<organism evidence="2 3">
    <name type="scientific">Trichonephila inaurata madagascariensis</name>
    <dbReference type="NCBI Taxonomy" id="2747483"/>
    <lineage>
        <taxon>Eukaryota</taxon>
        <taxon>Metazoa</taxon>
        <taxon>Ecdysozoa</taxon>
        <taxon>Arthropoda</taxon>
        <taxon>Chelicerata</taxon>
        <taxon>Arachnida</taxon>
        <taxon>Araneae</taxon>
        <taxon>Araneomorphae</taxon>
        <taxon>Entelegynae</taxon>
        <taxon>Araneoidea</taxon>
        <taxon>Nephilidae</taxon>
        <taxon>Trichonephila</taxon>
        <taxon>Trichonephila inaurata</taxon>
    </lineage>
</organism>
<dbReference type="InterPro" id="IPR055460">
    <property type="entry name" value="IFT52_central"/>
</dbReference>
<dbReference type="PANTHER" id="PTHR12969:SF7">
    <property type="entry name" value="INTRAFLAGELLAR TRANSPORT PROTEIN 52 HOMOLOG"/>
    <property type="match status" value="1"/>
</dbReference>
<dbReference type="Pfam" id="PF23352">
    <property type="entry name" value="IFT52_central"/>
    <property type="match status" value="1"/>
</dbReference>